<evidence type="ECO:0000256" key="8">
    <source>
        <dbReference type="ARBA" id="ARBA00022741"/>
    </source>
</evidence>
<dbReference type="Gene3D" id="3.90.780.10">
    <property type="entry name" value="5'-Nucleotidase, C-terminal domain"/>
    <property type="match status" value="1"/>
</dbReference>
<feature type="signal peptide" evidence="11">
    <location>
        <begin position="1"/>
        <end position="27"/>
    </location>
</feature>
<dbReference type="Proteomes" id="UP000280586">
    <property type="component" value="Chromosome"/>
</dbReference>
<dbReference type="GO" id="GO:0030288">
    <property type="term" value="C:outer membrane-bounded periplasmic space"/>
    <property type="evidence" value="ECO:0007669"/>
    <property type="project" value="TreeGrafter"/>
</dbReference>
<evidence type="ECO:0000256" key="10">
    <source>
        <dbReference type="ARBA" id="ARBA00023268"/>
    </source>
</evidence>
<dbReference type="KEGG" id="csep:CP523_01360"/>
<evidence type="ECO:0000256" key="6">
    <source>
        <dbReference type="ARBA" id="ARBA00022723"/>
    </source>
</evidence>
<evidence type="ECO:0000259" key="12">
    <source>
        <dbReference type="Pfam" id="PF00149"/>
    </source>
</evidence>
<comment type="subcellular location">
    <subcellularLocation>
        <location evidence="4">Cell envelope</location>
    </subcellularLocation>
</comment>
<evidence type="ECO:0000256" key="7">
    <source>
        <dbReference type="ARBA" id="ARBA00022729"/>
    </source>
</evidence>
<evidence type="ECO:0000256" key="2">
    <source>
        <dbReference type="ARBA" id="ARBA00001730"/>
    </source>
</evidence>
<evidence type="ECO:0000256" key="9">
    <source>
        <dbReference type="ARBA" id="ARBA00022801"/>
    </source>
</evidence>
<dbReference type="CDD" id="cd07410">
    <property type="entry name" value="MPP_CpdB_N"/>
    <property type="match status" value="1"/>
</dbReference>
<dbReference type="InterPro" id="IPR029052">
    <property type="entry name" value="Metallo-depent_PP-like"/>
</dbReference>
<feature type="chain" id="PRO_5040527604" evidence="11">
    <location>
        <begin position="28"/>
        <end position="665"/>
    </location>
</feature>
<sequence>MGFRMKRKKILAMIVAVQLISTSFILGGCGSTNNNKDKTSVNLRIMATTDMHSNLMDYDYYTDSKTDKLGMVKISTLMKEAKKEVDPNNNLDDEIDNTLVVDNGDDIQGTPLADYYNMVEVTKPGEKSPIYETLEKMNYDIGNIGNHEFNYGLDYLKQLLNDTSLPTVNANVYEVDGTTNVFTPYKIIEEKVMDSAGKEETIKIGVIGFVPPQILNWDKINLDGKVVVKDIKKTAEEFIPKIRKEGADIVIALSHSGYGDGKYEEGKEDEAYELTRIDGIDAVVTGHSHDQFPNKKYEKLGNVDVEKGTMNGIPTVQPLNYAKELGIIDLKLEKDGEKWKVIDGKSEVRAVKGVENDKELVDFLKPYHETILEYINSSVGKIAKDINSYFALVADNEGMQIVTDAQKKYVEKLKENNIEEITKYKDLPILSATAPLKAGLTEGGINPEDYFNLKEGDIKIKDVSNLYKYPNMLAVVKITGADVREWLEMSAGQFNKLDKNNSEAQDLININYPGFNFDIIDGVTYEIDVTEDTKYDKEGNIVNEKANRIKNLSYNGKPIDDNQEFLVITNNYRAGGGGHFPCLKNGDKLIYLAADETRQIISDYIKENSPLPCNKDNNWKLSGDGIKAKFISNENAENYISEYKGITASDSAGEKLKNYIYDLTK</sequence>
<dbReference type="InterPro" id="IPR036907">
    <property type="entry name" value="5'-Nucleotdase_C_sf"/>
</dbReference>
<feature type="domain" description="Calcineurin-like phosphoesterase" evidence="12">
    <location>
        <begin position="43"/>
        <end position="290"/>
    </location>
</feature>
<proteinExistence type="inferred from homology"/>
<dbReference type="PROSITE" id="PS00785">
    <property type="entry name" value="5_NUCLEOTIDASE_1"/>
    <property type="match status" value="1"/>
</dbReference>
<keyword evidence="9 11" id="KW-0378">Hydrolase</keyword>
<dbReference type="AlphaFoldDB" id="A0A9N7JJH1"/>
<dbReference type="InterPro" id="IPR006179">
    <property type="entry name" value="5_nucleotidase/apyrase"/>
</dbReference>
<name>A0A9N7JJH1_CLOSE</name>
<keyword evidence="7 11" id="KW-0732">Signal</keyword>
<protein>
    <submittedName>
        <fullName evidence="14">Bifunctional 2',3'-cyclic-nucleotide 2'-phosphodiesterase/3'-nucleotidase</fullName>
    </submittedName>
</protein>
<dbReference type="GO" id="GO:0046872">
    <property type="term" value="F:metal ion binding"/>
    <property type="evidence" value="ECO:0007669"/>
    <property type="project" value="UniProtKB-KW"/>
</dbReference>
<comment type="similarity">
    <text evidence="5 11">Belongs to the 5'-nucleotidase family.</text>
</comment>
<dbReference type="PANTHER" id="PTHR11575">
    <property type="entry name" value="5'-NUCLEOTIDASE-RELATED"/>
    <property type="match status" value="1"/>
</dbReference>
<dbReference type="SUPFAM" id="SSF56300">
    <property type="entry name" value="Metallo-dependent phosphatases"/>
    <property type="match status" value="1"/>
</dbReference>
<dbReference type="NCBIfam" id="NF006938">
    <property type="entry name" value="PRK09420.1"/>
    <property type="match status" value="1"/>
</dbReference>
<keyword evidence="6" id="KW-0479">Metal-binding</keyword>
<evidence type="ECO:0000313" key="15">
    <source>
        <dbReference type="Proteomes" id="UP000280586"/>
    </source>
</evidence>
<evidence type="ECO:0000256" key="4">
    <source>
        <dbReference type="ARBA" id="ARBA00004196"/>
    </source>
</evidence>
<dbReference type="PRINTS" id="PR01607">
    <property type="entry name" value="APYRASEFAMLY"/>
</dbReference>
<dbReference type="Pfam" id="PF00149">
    <property type="entry name" value="Metallophos"/>
    <property type="match status" value="1"/>
</dbReference>
<comment type="cofactor">
    <cofactor evidence="3">
        <name>a divalent metal cation</name>
        <dbReference type="ChEBI" id="CHEBI:60240"/>
    </cofactor>
</comment>
<comment type="catalytic activity">
    <reaction evidence="1">
        <text>a ribonucleoside 3'-phosphate + H2O = a ribonucleoside + phosphate</text>
        <dbReference type="Rhea" id="RHEA:10144"/>
        <dbReference type="ChEBI" id="CHEBI:13197"/>
        <dbReference type="ChEBI" id="CHEBI:15377"/>
        <dbReference type="ChEBI" id="CHEBI:18254"/>
        <dbReference type="ChEBI" id="CHEBI:43474"/>
        <dbReference type="EC" id="3.1.3.6"/>
    </reaction>
</comment>
<keyword evidence="8 11" id="KW-0547">Nucleotide-binding</keyword>
<dbReference type="GO" id="GO:0008663">
    <property type="term" value="F:2',3'-cyclic-nucleotide 2'-phosphodiesterase activity"/>
    <property type="evidence" value="ECO:0007669"/>
    <property type="project" value="UniProtKB-EC"/>
</dbReference>
<organism evidence="14 15">
    <name type="scientific">Clostridium septicum</name>
    <dbReference type="NCBI Taxonomy" id="1504"/>
    <lineage>
        <taxon>Bacteria</taxon>
        <taxon>Bacillati</taxon>
        <taxon>Bacillota</taxon>
        <taxon>Clostridia</taxon>
        <taxon>Eubacteriales</taxon>
        <taxon>Clostridiaceae</taxon>
        <taxon>Clostridium</taxon>
    </lineage>
</organism>
<comment type="catalytic activity">
    <reaction evidence="2">
        <text>a nucleoside 2',3'-cyclic phosphate + H2O = a nucleoside 3'-phosphate + H(+)</text>
        <dbReference type="Rhea" id="RHEA:19621"/>
        <dbReference type="ChEBI" id="CHEBI:15377"/>
        <dbReference type="ChEBI" id="CHEBI:15378"/>
        <dbReference type="ChEBI" id="CHEBI:66949"/>
        <dbReference type="ChEBI" id="CHEBI:66954"/>
        <dbReference type="EC" id="3.1.4.16"/>
    </reaction>
</comment>
<dbReference type="InterPro" id="IPR041827">
    <property type="entry name" value="CpdB_N"/>
</dbReference>
<gene>
    <name evidence="14" type="ORF">CP523_01360</name>
</gene>
<dbReference type="GO" id="GO:0009166">
    <property type="term" value="P:nucleotide catabolic process"/>
    <property type="evidence" value="ECO:0007669"/>
    <property type="project" value="InterPro"/>
</dbReference>
<dbReference type="InterPro" id="IPR006146">
    <property type="entry name" value="5'-Nucleotdase_CS"/>
</dbReference>
<dbReference type="InterPro" id="IPR008334">
    <property type="entry name" value="5'-Nucleotdase_C"/>
</dbReference>
<dbReference type="Pfam" id="PF02872">
    <property type="entry name" value="5_nucleotid_C"/>
    <property type="match status" value="1"/>
</dbReference>
<accession>A0A9N7JJH1</accession>
<dbReference type="InterPro" id="IPR004843">
    <property type="entry name" value="Calcineurin-like_PHP"/>
</dbReference>
<evidence type="ECO:0000259" key="13">
    <source>
        <dbReference type="Pfam" id="PF02872"/>
    </source>
</evidence>
<dbReference type="PROSITE" id="PS00786">
    <property type="entry name" value="5_NUCLEOTIDASE_2"/>
    <property type="match status" value="1"/>
</dbReference>
<dbReference type="PANTHER" id="PTHR11575:SF6">
    <property type="entry name" value="2',3'-CYCLIC-NUCLEOTIDE 2'-PHOSPHODIESTERASE_3'-NUCLEOTIDASE"/>
    <property type="match status" value="1"/>
</dbReference>
<dbReference type="GO" id="GO:0008254">
    <property type="term" value="F:3'-nucleotidase activity"/>
    <property type="evidence" value="ECO:0007669"/>
    <property type="project" value="UniProtKB-EC"/>
</dbReference>
<dbReference type="EMBL" id="CP023671">
    <property type="protein sequence ID" value="AYE33200.1"/>
    <property type="molecule type" value="Genomic_DNA"/>
</dbReference>
<dbReference type="Gene3D" id="3.60.21.10">
    <property type="match status" value="1"/>
</dbReference>
<reference evidence="14 15" key="1">
    <citation type="submission" date="2017-09" db="EMBL/GenBank/DDBJ databases">
        <authorList>
            <person name="Thomas P."/>
            <person name="Seyboldt C."/>
        </authorList>
    </citation>
    <scope>NUCLEOTIDE SEQUENCE [LARGE SCALE GENOMIC DNA]</scope>
    <source>
        <strain evidence="14 15">DSM 7534</strain>
    </source>
</reference>
<evidence type="ECO:0000256" key="3">
    <source>
        <dbReference type="ARBA" id="ARBA00001968"/>
    </source>
</evidence>
<evidence type="ECO:0000256" key="5">
    <source>
        <dbReference type="ARBA" id="ARBA00006654"/>
    </source>
</evidence>
<keyword evidence="10" id="KW-0511">Multifunctional enzyme</keyword>
<evidence type="ECO:0000256" key="11">
    <source>
        <dbReference type="RuleBase" id="RU362119"/>
    </source>
</evidence>
<dbReference type="PROSITE" id="PS51257">
    <property type="entry name" value="PROKAR_LIPOPROTEIN"/>
    <property type="match status" value="1"/>
</dbReference>
<feature type="domain" description="5'-Nucleotidase C-terminal" evidence="13">
    <location>
        <begin position="398"/>
        <end position="584"/>
    </location>
</feature>
<evidence type="ECO:0000256" key="1">
    <source>
        <dbReference type="ARBA" id="ARBA00000527"/>
    </source>
</evidence>
<dbReference type="GO" id="GO:0000166">
    <property type="term" value="F:nucleotide binding"/>
    <property type="evidence" value="ECO:0007669"/>
    <property type="project" value="UniProtKB-KW"/>
</dbReference>
<evidence type="ECO:0000313" key="14">
    <source>
        <dbReference type="EMBL" id="AYE33200.1"/>
    </source>
</evidence>
<dbReference type="SUPFAM" id="SSF55816">
    <property type="entry name" value="5'-nucleotidase (syn. UDP-sugar hydrolase), C-terminal domain"/>
    <property type="match status" value="1"/>
</dbReference>